<dbReference type="InterPro" id="IPR020546">
    <property type="entry name" value="ATP_synth_F1_dsu/esu_N"/>
</dbReference>
<proteinExistence type="predicted"/>
<name>A0A1G2L2R1_9BACT</name>
<dbReference type="AlphaFoldDB" id="A0A1G2L2R1"/>
<dbReference type="Pfam" id="PF02823">
    <property type="entry name" value="ATP-synt_DE_N"/>
    <property type="match status" value="1"/>
</dbReference>
<evidence type="ECO:0000259" key="2">
    <source>
        <dbReference type="Pfam" id="PF02823"/>
    </source>
</evidence>
<dbReference type="Proteomes" id="UP000177982">
    <property type="component" value="Unassembled WGS sequence"/>
</dbReference>
<accession>A0A1G2L2R1</accession>
<keyword evidence="1" id="KW-0066">ATP synthesis</keyword>
<evidence type="ECO:0000313" key="4">
    <source>
        <dbReference type="Proteomes" id="UP000177982"/>
    </source>
</evidence>
<evidence type="ECO:0000313" key="3">
    <source>
        <dbReference type="EMBL" id="OHA05850.1"/>
    </source>
</evidence>
<reference evidence="3 4" key="1">
    <citation type="journal article" date="2016" name="Nat. Commun.">
        <title>Thousands of microbial genomes shed light on interconnected biogeochemical processes in an aquifer system.</title>
        <authorList>
            <person name="Anantharaman K."/>
            <person name="Brown C.T."/>
            <person name="Hug L.A."/>
            <person name="Sharon I."/>
            <person name="Castelle C.J."/>
            <person name="Probst A.J."/>
            <person name="Thomas B.C."/>
            <person name="Singh A."/>
            <person name="Wilkins M.J."/>
            <person name="Karaoz U."/>
            <person name="Brodie E.L."/>
            <person name="Williams K.H."/>
            <person name="Hubbard S.S."/>
            <person name="Banfield J.F."/>
        </authorList>
    </citation>
    <scope>NUCLEOTIDE SEQUENCE [LARGE SCALE GENOMIC DNA]</scope>
</reference>
<dbReference type="EMBL" id="MHQO01000042">
    <property type="protein sequence ID" value="OHA05850.1"/>
    <property type="molecule type" value="Genomic_DNA"/>
</dbReference>
<sequence length="80" mass="8467">MNAFSFIIRETDNSREFSGVVSLSLPAAAGYFTILPDHGDLIAETSSGTCTIAHSEGEESFKLLTSGLFTIQGGRAVLIV</sequence>
<comment type="caution">
    <text evidence="3">The sequence shown here is derived from an EMBL/GenBank/DDBJ whole genome shotgun (WGS) entry which is preliminary data.</text>
</comment>
<gene>
    <name evidence="3" type="ORF">A2934_04990</name>
</gene>
<protein>
    <recommendedName>
        <fullName evidence="2">ATP synthase F1 complex delta/epsilon subunit N-terminal domain-containing protein</fullName>
    </recommendedName>
</protein>
<dbReference type="SUPFAM" id="SSF51344">
    <property type="entry name" value="Epsilon subunit of F1F0-ATP synthase N-terminal domain"/>
    <property type="match status" value="1"/>
</dbReference>
<dbReference type="GO" id="GO:0045259">
    <property type="term" value="C:proton-transporting ATP synthase complex"/>
    <property type="evidence" value="ECO:0007669"/>
    <property type="project" value="UniProtKB-KW"/>
</dbReference>
<dbReference type="GO" id="GO:0015986">
    <property type="term" value="P:proton motive force-driven ATP synthesis"/>
    <property type="evidence" value="ECO:0007669"/>
    <property type="project" value="InterPro"/>
</dbReference>
<organism evidence="3 4">
    <name type="scientific">Candidatus Sungbacteria bacterium RIFCSPLOWO2_01_FULL_47_10</name>
    <dbReference type="NCBI Taxonomy" id="1802276"/>
    <lineage>
        <taxon>Bacteria</taxon>
        <taxon>Candidatus Sungiibacteriota</taxon>
    </lineage>
</organism>
<dbReference type="InterPro" id="IPR036771">
    <property type="entry name" value="ATPsynth_dsu/esu_N"/>
</dbReference>
<keyword evidence="1" id="KW-0139">CF(1)</keyword>
<evidence type="ECO:0000256" key="1">
    <source>
        <dbReference type="ARBA" id="ARBA00023196"/>
    </source>
</evidence>
<dbReference type="Gene3D" id="2.60.15.10">
    <property type="entry name" value="F0F1 ATP synthase delta/epsilon subunit, N-terminal"/>
    <property type="match status" value="1"/>
</dbReference>
<feature type="domain" description="ATP synthase F1 complex delta/epsilon subunit N-terminal" evidence="2">
    <location>
        <begin position="20"/>
        <end position="76"/>
    </location>
</feature>